<protein>
    <submittedName>
        <fullName evidence="2">Uncharacterized protein</fullName>
    </submittedName>
</protein>
<dbReference type="EMBL" id="JACEFO010001067">
    <property type="protein sequence ID" value="KAF8748652.1"/>
    <property type="molecule type" value="Genomic_DNA"/>
</dbReference>
<sequence>MATGVKITMFLFLAFSSAVAQNVRESKVEEFHVGVVLDLGTTVGKVANTSISIAVEDFYAVHPNYTTRLILHVRDSMSDDVQAAYAGKFHPHL</sequence>
<accession>A0A835KPB8</accession>
<evidence type="ECO:0000256" key="1">
    <source>
        <dbReference type="SAM" id="SignalP"/>
    </source>
</evidence>
<feature type="chain" id="PRO_5032511910" evidence="1">
    <location>
        <begin position="21"/>
        <end position="93"/>
    </location>
</feature>
<gene>
    <name evidence="2" type="ORF">HU200_012871</name>
</gene>
<name>A0A835KPB8_9POAL</name>
<dbReference type="InterPro" id="IPR015683">
    <property type="entry name" value="Ionotropic_Glu_rcpt"/>
</dbReference>
<evidence type="ECO:0000313" key="2">
    <source>
        <dbReference type="EMBL" id="KAF8748652.1"/>
    </source>
</evidence>
<dbReference type="PANTHER" id="PTHR34836:SF1">
    <property type="entry name" value="OS09G0428600 PROTEIN"/>
    <property type="match status" value="1"/>
</dbReference>
<evidence type="ECO:0000313" key="3">
    <source>
        <dbReference type="Proteomes" id="UP000636709"/>
    </source>
</evidence>
<keyword evidence="1" id="KW-0732">Signal</keyword>
<dbReference type="AlphaFoldDB" id="A0A835KPB8"/>
<reference evidence="2" key="1">
    <citation type="submission" date="2020-07" db="EMBL/GenBank/DDBJ databases">
        <title>Genome sequence and genetic diversity analysis of an under-domesticated orphan crop, white fonio (Digitaria exilis).</title>
        <authorList>
            <person name="Bennetzen J.L."/>
            <person name="Chen S."/>
            <person name="Ma X."/>
            <person name="Wang X."/>
            <person name="Yssel A.E.J."/>
            <person name="Chaluvadi S.R."/>
            <person name="Johnson M."/>
            <person name="Gangashetty P."/>
            <person name="Hamidou F."/>
            <person name="Sanogo M.D."/>
            <person name="Zwaenepoel A."/>
            <person name="Wallace J."/>
            <person name="Van De Peer Y."/>
            <person name="Van Deynze A."/>
        </authorList>
    </citation>
    <scope>NUCLEOTIDE SEQUENCE</scope>
    <source>
        <tissue evidence="2">Leaves</tissue>
    </source>
</reference>
<keyword evidence="3" id="KW-1185">Reference proteome</keyword>
<organism evidence="2 3">
    <name type="scientific">Digitaria exilis</name>
    <dbReference type="NCBI Taxonomy" id="1010633"/>
    <lineage>
        <taxon>Eukaryota</taxon>
        <taxon>Viridiplantae</taxon>
        <taxon>Streptophyta</taxon>
        <taxon>Embryophyta</taxon>
        <taxon>Tracheophyta</taxon>
        <taxon>Spermatophyta</taxon>
        <taxon>Magnoliopsida</taxon>
        <taxon>Liliopsida</taxon>
        <taxon>Poales</taxon>
        <taxon>Poaceae</taxon>
        <taxon>PACMAD clade</taxon>
        <taxon>Panicoideae</taxon>
        <taxon>Panicodae</taxon>
        <taxon>Paniceae</taxon>
        <taxon>Anthephorinae</taxon>
        <taxon>Digitaria</taxon>
    </lineage>
</organism>
<proteinExistence type="predicted"/>
<comment type="caution">
    <text evidence="2">The sequence shown here is derived from an EMBL/GenBank/DDBJ whole genome shotgun (WGS) entry which is preliminary data.</text>
</comment>
<dbReference type="OrthoDB" id="1931998at2759"/>
<feature type="signal peptide" evidence="1">
    <location>
        <begin position="1"/>
        <end position="20"/>
    </location>
</feature>
<dbReference type="Proteomes" id="UP000636709">
    <property type="component" value="Unassembled WGS sequence"/>
</dbReference>
<dbReference type="PANTHER" id="PTHR34836">
    <property type="entry name" value="OS06G0188250 PROTEIN"/>
    <property type="match status" value="1"/>
</dbReference>